<comment type="caution">
    <text evidence="1">The sequence shown here is derived from an EMBL/GenBank/DDBJ whole genome shotgun (WGS) entry which is preliminary data.</text>
</comment>
<dbReference type="AlphaFoldDB" id="A0A2M9Z739"/>
<reference evidence="1 2" key="1">
    <citation type="submission" date="2017-07" db="EMBL/GenBank/DDBJ databases">
        <title>Leptospira spp. isolated from tropical soils.</title>
        <authorList>
            <person name="Thibeaux R."/>
            <person name="Iraola G."/>
            <person name="Ferres I."/>
            <person name="Bierque E."/>
            <person name="Girault D."/>
            <person name="Soupe-Gilbert M.-E."/>
            <person name="Picardeau M."/>
            <person name="Goarant C."/>
        </authorList>
    </citation>
    <scope>NUCLEOTIDE SEQUENCE [LARGE SCALE GENOMIC DNA]</scope>
    <source>
        <strain evidence="1 2">FH2-C-A2</strain>
    </source>
</reference>
<proteinExistence type="predicted"/>
<dbReference type="RefSeq" id="WP_100760307.1">
    <property type="nucleotide sequence ID" value="NZ_NPDT01000011.1"/>
</dbReference>
<gene>
    <name evidence="1" type="ORF">CH371_19250</name>
</gene>
<dbReference type="Proteomes" id="UP000231912">
    <property type="component" value="Unassembled WGS sequence"/>
</dbReference>
<sequence length="313" mass="36202">MKKPFLSFILLLLFIDPNLIHSKTSEELEKETKYVSRFLMREPVLPLDEYVTRKVYDGKILNLNHAYLDPVRLSIHSGKDCDTFTMYLKNAYYQKEEYCYDSSDRIREVKIKYDKFIRVIEFIGRAENAHYVIFKQKFYANDSLYKEVYGAERFEGLPNWLPAMQESDFKNVAPISILDEKLLAEEKSHIEFRNRVFHGTQAEYMGTWQNESDANKTEESPVAVIGDQVLILDGDFDAYVVSEDGIKIISPLGKLKSSGKIVRKGDTLNISLVSEEKKGKKKKIEYKLVPSCVKGMYGEVFNDGFSIKRNCSP</sequence>
<protein>
    <submittedName>
        <fullName evidence="1">Uncharacterized protein</fullName>
    </submittedName>
</protein>
<organism evidence="1 2">
    <name type="scientific">Leptospira wolffii</name>
    <dbReference type="NCBI Taxonomy" id="409998"/>
    <lineage>
        <taxon>Bacteria</taxon>
        <taxon>Pseudomonadati</taxon>
        <taxon>Spirochaetota</taxon>
        <taxon>Spirochaetia</taxon>
        <taxon>Leptospirales</taxon>
        <taxon>Leptospiraceae</taxon>
        <taxon>Leptospira</taxon>
    </lineage>
</organism>
<evidence type="ECO:0000313" key="2">
    <source>
        <dbReference type="Proteomes" id="UP000231912"/>
    </source>
</evidence>
<dbReference type="EMBL" id="NPDT01000011">
    <property type="protein sequence ID" value="PJZ64251.1"/>
    <property type="molecule type" value="Genomic_DNA"/>
</dbReference>
<evidence type="ECO:0000313" key="1">
    <source>
        <dbReference type="EMBL" id="PJZ64251.1"/>
    </source>
</evidence>
<name>A0A2M9Z739_9LEPT</name>
<accession>A0A2M9Z739</accession>